<evidence type="ECO:0000256" key="1">
    <source>
        <dbReference type="SAM" id="MobiDB-lite"/>
    </source>
</evidence>
<dbReference type="Proteomes" id="UP000617734">
    <property type="component" value="Unassembled WGS sequence"/>
</dbReference>
<organism evidence="2 3">
    <name type="scientific">Kitasatospora indigofera</name>
    <dbReference type="NCBI Taxonomy" id="67307"/>
    <lineage>
        <taxon>Bacteria</taxon>
        <taxon>Bacillati</taxon>
        <taxon>Actinomycetota</taxon>
        <taxon>Actinomycetes</taxon>
        <taxon>Kitasatosporales</taxon>
        <taxon>Streptomycetaceae</taxon>
        <taxon>Kitasatospora</taxon>
    </lineage>
</organism>
<reference evidence="2" key="1">
    <citation type="journal article" date="2014" name="Int. J. Syst. Evol. Microbiol.">
        <title>Complete genome sequence of Corynebacterium casei LMG S-19264T (=DSM 44701T), isolated from a smear-ripened cheese.</title>
        <authorList>
            <consortium name="US DOE Joint Genome Institute (JGI-PGF)"/>
            <person name="Walter F."/>
            <person name="Albersmeier A."/>
            <person name="Kalinowski J."/>
            <person name="Ruckert C."/>
        </authorList>
    </citation>
    <scope>NUCLEOTIDE SEQUENCE</scope>
    <source>
        <strain evidence="2">JCM 4646</strain>
    </source>
</reference>
<feature type="region of interest" description="Disordered" evidence="1">
    <location>
        <begin position="1"/>
        <end position="50"/>
    </location>
</feature>
<sequence length="61" mass="6398">MRDEDDTYGSGHVPSLGPRAGSRRGRHAGSVRRGRSRLTDRTRAASSTAPAAIPAIRAALA</sequence>
<dbReference type="AlphaFoldDB" id="A0A919FY87"/>
<dbReference type="EMBL" id="BNBO01000022">
    <property type="protein sequence ID" value="GHH74104.1"/>
    <property type="molecule type" value="Genomic_DNA"/>
</dbReference>
<name>A0A919FY87_9ACTN</name>
<proteinExistence type="predicted"/>
<accession>A0A919FY87</accession>
<comment type="caution">
    <text evidence="2">The sequence shown here is derived from an EMBL/GenBank/DDBJ whole genome shotgun (WGS) entry which is preliminary data.</text>
</comment>
<evidence type="ECO:0000313" key="2">
    <source>
        <dbReference type="EMBL" id="GHH74104.1"/>
    </source>
</evidence>
<keyword evidence="3" id="KW-1185">Reference proteome</keyword>
<evidence type="ECO:0000313" key="3">
    <source>
        <dbReference type="Proteomes" id="UP000617734"/>
    </source>
</evidence>
<protein>
    <submittedName>
        <fullName evidence="2">Uncharacterized protein</fullName>
    </submittedName>
</protein>
<reference evidence="2" key="2">
    <citation type="submission" date="2020-09" db="EMBL/GenBank/DDBJ databases">
        <authorList>
            <person name="Sun Q."/>
            <person name="Ohkuma M."/>
        </authorList>
    </citation>
    <scope>NUCLEOTIDE SEQUENCE</scope>
    <source>
        <strain evidence="2">JCM 4646</strain>
    </source>
</reference>
<feature type="compositionally biased region" description="Basic residues" evidence="1">
    <location>
        <begin position="21"/>
        <end position="36"/>
    </location>
</feature>
<gene>
    <name evidence="2" type="ORF">GCM10018781_40010</name>
</gene>